<dbReference type="EC" id="2.7.1.40" evidence="5 15"/>
<dbReference type="Pfam" id="PF02887">
    <property type="entry name" value="PK_C"/>
    <property type="match status" value="1"/>
</dbReference>
<evidence type="ECO:0000256" key="15">
    <source>
        <dbReference type="RuleBase" id="RU000504"/>
    </source>
</evidence>
<gene>
    <name evidence="18" type="ORF">LOD99_7</name>
</gene>
<feature type="domain" description="Pyruvate kinase C-terminal" evidence="17">
    <location>
        <begin position="402"/>
        <end position="519"/>
    </location>
</feature>
<keyword evidence="12 15" id="KW-0324">Glycolysis</keyword>
<dbReference type="Proteomes" id="UP001165289">
    <property type="component" value="Unassembled WGS sequence"/>
</dbReference>
<sequence>MAHKHRASLIPTYYPWSQHQGHVSHLSSLKPTAMHHSRRNTCIICTIGPASKSVEVLDRLIKAGMSIARLNFSHGSHEYHAEVIANVRAAEKLNPDYTVAIALDTKGPEIRTGELVGGGSAEVTLTLGREFTLTTDQSFYTKGTADKIFVDYVNITKVLKVGETVFIDDGLISLEVVAVGSDSLTTVIRNGGKLGSRKGVNLPTTEVDLPALSEKDLKDIQFGVEQKVDMVFASFIRKKEDLLDIRAALGEAGKDILIISKIENQEGLDKFDEVLEETDGVMVARGDMGIEIRPEKVFVAQKVMIAKCNLVNKPVIVATQMLESMVERPRPTRAEVSDVGNAVHDGTDCVMLSGETAKGKFPVEAVHMMSMICLEAEACLFHKSYFEELRYSTPTPADTATAIAVAAVDASFVHHASAIICLSTTGQTASLLAKYRPRCPIVTITRDPHVARIVHLYRGTLPVLIREPKKEPWVDDVEFRIKKSIEIAKSRFVVETGSTIIVVSGWRPGPAATNTIRILTVD</sequence>
<dbReference type="PANTHER" id="PTHR11817">
    <property type="entry name" value="PYRUVATE KINASE"/>
    <property type="match status" value="1"/>
</dbReference>
<comment type="catalytic activity">
    <reaction evidence="14">
        <text>pyruvate + ATP = phosphoenolpyruvate + ADP + H(+)</text>
        <dbReference type="Rhea" id="RHEA:18157"/>
        <dbReference type="ChEBI" id="CHEBI:15361"/>
        <dbReference type="ChEBI" id="CHEBI:15378"/>
        <dbReference type="ChEBI" id="CHEBI:30616"/>
        <dbReference type="ChEBI" id="CHEBI:58702"/>
        <dbReference type="ChEBI" id="CHEBI:456216"/>
        <dbReference type="EC" id="2.7.1.40"/>
    </reaction>
    <physiologicalReaction direction="right-to-left" evidence="14">
        <dbReference type="Rhea" id="RHEA:18159"/>
    </physiologicalReaction>
</comment>
<keyword evidence="6 15" id="KW-0808">Transferase</keyword>
<evidence type="ECO:0000256" key="3">
    <source>
        <dbReference type="ARBA" id="ARBA00004997"/>
    </source>
</evidence>
<dbReference type="InterPro" id="IPR015813">
    <property type="entry name" value="Pyrv/PenolPyrv_kinase-like_dom"/>
</dbReference>
<dbReference type="InterPro" id="IPR015806">
    <property type="entry name" value="Pyrv_Knase_insert_dom_sf"/>
</dbReference>
<dbReference type="NCBIfam" id="NF004491">
    <property type="entry name" value="PRK05826.1"/>
    <property type="match status" value="1"/>
</dbReference>
<evidence type="ECO:0000256" key="14">
    <source>
        <dbReference type="ARBA" id="ARBA00048967"/>
    </source>
</evidence>
<proteinExistence type="inferred from homology"/>
<evidence type="ECO:0000256" key="12">
    <source>
        <dbReference type="ARBA" id="ARBA00023152"/>
    </source>
</evidence>
<comment type="similarity">
    <text evidence="4 15">Belongs to the pyruvate kinase family.</text>
</comment>
<dbReference type="GO" id="GO:0000287">
    <property type="term" value="F:magnesium ion binding"/>
    <property type="evidence" value="ECO:0007669"/>
    <property type="project" value="InterPro"/>
</dbReference>
<dbReference type="SUPFAM" id="SSF50800">
    <property type="entry name" value="PK beta-barrel domain-like"/>
    <property type="match status" value="1"/>
</dbReference>
<dbReference type="GO" id="GO:0016301">
    <property type="term" value="F:kinase activity"/>
    <property type="evidence" value="ECO:0007669"/>
    <property type="project" value="UniProtKB-KW"/>
</dbReference>
<comment type="caution">
    <text evidence="18">The sequence shown here is derived from an EMBL/GenBank/DDBJ whole genome shotgun (WGS) entry which is preliminary data.</text>
</comment>
<keyword evidence="11 15" id="KW-0460">Magnesium</keyword>
<feature type="domain" description="Pyruvate kinase barrel" evidence="16">
    <location>
        <begin position="39"/>
        <end position="366"/>
    </location>
</feature>
<evidence type="ECO:0000256" key="11">
    <source>
        <dbReference type="ARBA" id="ARBA00022842"/>
    </source>
</evidence>
<dbReference type="PROSITE" id="PS00110">
    <property type="entry name" value="PYRUVATE_KINASE"/>
    <property type="match status" value="1"/>
</dbReference>
<dbReference type="SUPFAM" id="SSF51621">
    <property type="entry name" value="Phosphoenolpyruvate/pyruvate domain"/>
    <property type="match status" value="1"/>
</dbReference>
<evidence type="ECO:0000259" key="16">
    <source>
        <dbReference type="Pfam" id="PF00224"/>
    </source>
</evidence>
<dbReference type="InterPro" id="IPR040442">
    <property type="entry name" value="Pyrv_kinase-like_dom_sf"/>
</dbReference>
<dbReference type="GO" id="GO:0004743">
    <property type="term" value="F:pyruvate kinase activity"/>
    <property type="evidence" value="ECO:0007669"/>
    <property type="project" value="UniProtKB-EC"/>
</dbReference>
<evidence type="ECO:0000256" key="9">
    <source>
        <dbReference type="ARBA" id="ARBA00022777"/>
    </source>
</evidence>
<evidence type="ECO:0000256" key="6">
    <source>
        <dbReference type="ARBA" id="ARBA00022679"/>
    </source>
</evidence>
<dbReference type="PRINTS" id="PR01050">
    <property type="entry name" value="PYRUVTKNASE"/>
</dbReference>
<evidence type="ECO:0000256" key="10">
    <source>
        <dbReference type="ARBA" id="ARBA00022840"/>
    </source>
</evidence>
<dbReference type="CDD" id="cd00288">
    <property type="entry name" value="Pyruvate_Kinase"/>
    <property type="match status" value="1"/>
</dbReference>
<evidence type="ECO:0000259" key="17">
    <source>
        <dbReference type="Pfam" id="PF02887"/>
    </source>
</evidence>
<dbReference type="InterPro" id="IPR036918">
    <property type="entry name" value="Pyrv_Knase_C_sf"/>
</dbReference>
<dbReference type="AlphaFoldDB" id="A0AAV7K8F7"/>
<keyword evidence="10" id="KW-0067">ATP-binding</keyword>
<name>A0AAV7K8F7_9METZ</name>
<reference evidence="18 19" key="1">
    <citation type="journal article" date="2023" name="BMC Biol.">
        <title>The compact genome of the sponge Oopsacas minuta (Hexactinellida) is lacking key metazoan core genes.</title>
        <authorList>
            <person name="Santini S."/>
            <person name="Schenkelaars Q."/>
            <person name="Jourda C."/>
            <person name="Duchesne M."/>
            <person name="Belahbib H."/>
            <person name="Rocher C."/>
            <person name="Selva M."/>
            <person name="Riesgo A."/>
            <person name="Vervoort M."/>
            <person name="Leys S.P."/>
            <person name="Kodjabachian L."/>
            <person name="Le Bivic A."/>
            <person name="Borchiellini C."/>
            <person name="Claverie J.M."/>
            <person name="Renard E."/>
        </authorList>
    </citation>
    <scope>NUCLEOTIDE SEQUENCE [LARGE SCALE GENOMIC DNA]</scope>
    <source>
        <strain evidence="18">SPO-2</strain>
    </source>
</reference>
<dbReference type="GO" id="GO:0030955">
    <property type="term" value="F:potassium ion binding"/>
    <property type="evidence" value="ECO:0007669"/>
    <property type="project" value="InterPro"/>
</dbReference>
<organism evidence="18 19">
    <name type="scientific">Oopsacas minuta</name>
    <dbReference type="NCBI Taxonomy" id="111878"/>
    <lineage>
        <taxon>Eukaryota</taxon>
        <taxon>Metazoa</taxon>
        <taxon>Porifera</taxon>
        <taxon>Hexactinellida</taxon>
        <taxon>Hexasterophora</taxon>
        <taxon>Lyssacinosida</taxon>
        <taxon>Leucopsacidae</taxon>
        <taxon>Oopsacas</taxon>
    </lineage>
</organism>
<dbReference type="InterPro" id="IPR001697">
    <property type="entry name" value="Pyr_Knase"/>
</dbReference>
<dbReference type="InterPro" id="IPR011037">
    <property type="entry name" value="Pyrv_Knase-like_insert_dom_sf"/>
</dbReference>
<evidence type="ECO:0000256" key="5">
    <source>
        <dbReference type="ARBA" id="ARBA00012142"/>
    </source>
</evidence>
<dbReference type="Gene3D" id="3.20.20.60">
    <property type="entry name" value="Phosphoenolpyruvate-binding domains"/>
    <property type="match status" value="1"/>
</dbReference>
<dbReference type="Gene3D" id="3.40.1380.20">
    <property type="entry name" value="Pyruvate kinase, C-terminal domain"/>
    <property type="match status" value="1"/>
</dbReference>
<dbReference type="InterPro" id="IPR015795">
    <property type="entry name" value="Pyrv_Knase_C"/>
</dbReference>
<keyword evidence="8" id="KW-0547">Nucleotide-binding</keyword>
<dbReference type="GO" id="GO:0006950">
    <property type="term" value="P:response to stress"/>
    <property type="evidence" value="ECO:0007669"/>
    <property type="project" value="UniProtKB-ARBA"/>
</dbReference>
<dbReference type="FunFam" id="3.20.20.60:FF:000001">
    <property type="entry name" value="Pyruvate kinase"/>
    <property type="match status" value="1"/>
</dbReference>
<protein>
    <recommendedName>
        <fullName evidence="5 15">Pyruvate kinase</fullName>
        <ecNumber evidence="5 15">2.7.1.40</ecNumber>
    </recommendedName>
</protein>
<evidence type="ECO:0000256" key="1">
    <source>
        <dbReference type="ARBA" id="ARBA00001946"/>
    </source>
</evidence>
<dbReference type="InterPro" id="IPR018209">
    <property type="entry name" value="Pyrv_Knase_AS"/>
</dbReference>
<keyword evidence="7" id="KW-0479">Metal-binding</keyword>
<comment type="cofactor">
    <cofactor evidence="1">
        <name>Mg(2+)</name>
        <dbReference type="ChEBI" id="CHEBI:18420"/>
    </cofactor>
</comment>
<dbReference type="NCBIfam" id="NF004978">
    <property type="entry name" value="PRK06354.1"/>
    <property type="match status" value="1"/>
</dbReference>
<dbReference type="GO" id="GO:0005524">
    <property type="term" value="F:ATP binding"/>
    <property type="evidence" value="ECO:0007669"/>
    <property type="project" value="UniProtKB-KW"/>
</dbReference>
<evidence type="ECO:0000313" key="19">
    <source>
        <dbReference type="Proteomes" id="UP001165289"/>
    </source>
</evidence>
<evidence type="ECO:0000313" key="18">
    <source>
        <dbReference type="EMBL" id="KAI6657260.1"/>
    </source>
</evidence>
<keyword evidence="9 15" id="KW-0418">Kinase</keyword>
<dbReference type="EMBL" id="JAKMXF010000111">
    <property type="protein sequence ID" value="KAI6657260.1"/>
    <property type="molecule type" value="Genomic_DNA"/>
</dbReference>
<evidence type="ECO:0000256" key="2">
    <source>
        <dbReference type="ARBA" id="ARBA00001958"/>
    </source>
</evidence>
<keyword evidence="19" id="KW-1185">Reference proteome</keyword>
<dbReference type="Pfam" id="PF00224">
    <property type="entry name" value="PK"/>
    <property type="match status" value="1"/>
</dbReference>
<evidence type="ECO:0000256" key="8">
    <source>
        <dbReference type="ARBA" id="ARBA00022741"/>
    </source>
</evidence>
<evidence type="ECO:0000256" key="13">
    <source>
        <dbReference type="ARBA" id="ARBA00023317"/>
    </source>
</evidence>
<comment type="pathway">
    <text evidence="3 15">Carbohydrate degradation; glycolysis; pyruvate from D-glyceraldehyde 3-phosphate: step 5/5.</text>
</comment>
<accession>A0AAV7K8F7</accession>
<dbReference type="FunFam" id="2.40.33.10:FF:000001">
    <property type="entry name" value="Pyruvate kinase"/>
    <property type="match status" value="1"/>
</dbReference>
<keyword evidence="13 18" id="KW-0670">Pyruvate</keyword>
<evidence type="ECO:0000256" key="4">
    <source>
        <dbReference type="ARBA" id="ARBA00008663"/>
    </source>
</evidence>
<dbReference type="InterPro" id="IPR015793">
    <property type="entry name" value="Pyrv_Knase_brl"/>
</dbReference>
<comment type="cofactor">
    <cofactor evidence="2">
        <name>K(+)</name>
        <dbReference type="ChEBI" id="CHEBI:29103"/>
    </cofactor>
</comment>
<dbReference type="Gene3D" id="2.40.33.10">
    <property type="entry name" value="PK beta-barrel domain-like"/>
    <property type="match status" value="1"/>
</dbReference>
<dbReference type="NCBIfam" id="TIGR01064">
    <property type="entry name" value="pyruv_kin"/>
    <property type="match status" value="1"/>
</dbReference>
<evidence type="ECO:0000256" key="7">
    <source>
        <dbReference type="ARBA" id="ARBA00022723"/>
    </source>
</evidence>
<dbReference type="SUPFAM" id="SSF52935">
    <property type="entry name" value="PK C-terminal domain-like"/>
    <property type="match status" value="1"/>
</dbReference>